<dbReference type="EMBL" id="IACJ01108261">
    <property type="protein sequence ID" value="LAA53447.1"/>
    <property type="molecule type" value="Transcribed_RNA"/>
</dbReference>
<reference evidence="1" key="1">
    <citation type="submission" date="2017-07" db="EMBL/GenBank/DDBJ databases">
        <authorList>
            <person name="Mikheyev A."/>
            <person name="Grau M."/>
        </authorList>
    </citation>
    <scope>NUCLEOTIDE SEQUENCE</scope>
    <source>
        <tissue evidence="1">Venom_gland</tissue>
    </source>
</reference>
<evidence type="ECO:0000313" key="1">
    <source>
        <dbReference type="EMBL" id="LAA53447.1"/>
    </source>
</evidence>
<dbReference type="AlphaFoldDB" id="A0A2D4G109"/>
<accession>A0A2D4G109</accession>
<sequence>MGGALRFFISMLAVIPDIFPNDNDGATFTEHKFPKESVVTVSSRLCLRYNTDFKCSPRPRSRLLLEDLSALFFILVLKNPRSPLFSFTGVSQPVDIFVSVKCTSHNDYSNPAQMTFL</sequence>
<name>A0A2D4G109_MICCO</name>
<reference evidence="1" key="2">
    <citation type="submission" date="2017-11" db="EMBL/GenBank/DDBJ databases">
        <title>Coralsnake Venomics: Analyses of Venom Gland Transcriptomes and Proteomes of Six Brazilian Taxa.</title>
        <authorList>
            <person name="Aird S.D."/>
            <person name="Jorge da Silva N."/>
            <person name="Qiu L."/>
            <person name="Villar-Briones A."/>
            <person name="Aparecida-Saddi V."/>
            <person name="Campos-Telles M.P."/>
            <person name="Grau M."/>
            <person name="Mikheyev A.S."/>
        </authorList>
    </citation>
    <scope>NUCLEOTIDE SEQUENCE</scope>
    <source>
        <tissue evidence="1">Venom_gland</tissue>
    </source>
</reference>
<proteinExistence type="predicted"/>
<organism evidence="1">
    <name type="scientific">Micrurus corallinus</name>
    <name type="common">Brazilian coral snake</name>
    <dbReference type="NCBI Taxonomy" id="54390"/>
    <lineage>
        <taxon>Eukaryota</taxon>
        <taxon>Metazoa</taxon>
        <taxon>Chordata</taxon>
        <taxon>Craniata</taxon>
        <taxon>Vertebrata</taxon>
        <taxon>Euteleostomi</taxon>
        <taxon>Lepidosauria</taxon>
        <taxon>Squamata</taxon>
        <taxon>Bifurcata</taxon>
        <taxon>Unidentata</taxon>
        <taxon>Episquamata</taxon>
        <taxon>Toxicofera</taxon>
        <taxon>Serpentes</taxon>
        <taxon>Colubroidea</taxon>
        <taxon>Elapidae</taxon>
        <taxon>Elapinae</taxon>
        <taxon>Micrurus</taxon>
    </lineage>
</organism>
<protein>
    <submittedName>
        <fullName evidence="1">Uncharacterized protein</fullName>
    </submittedName>
</protein>